<sequence>MSQSRRAGLARLIEVVKSASTNFAIPFFTAGRESKLGLSSAENYIEFHHAAFSDHRSAKVFFGLPGTIMGAPVTGSSMTVQSMPNTW</sequence>
<organism evidence="1 2">
    <name type="scientific">Brevibacterium aurantiacum</name>
    <dbReference type="NCBI Taxonomy" id="273384"/>
    <lineage>
        <taxon>Bacteria</taxon>
        <taxon>Bacillati</taxon>
        <taxon>Actinomycetota</taxon>
        <taxon>Actinomycetes</taxon>
        <taxon>Micrococcales</taxon>
        <taxon>Brevibacteriaceae</taxon>
        <taxon>Brevibacterium</taxon>
    </lineage>
</organism>
<reference evidence="1 2" key="1">
    <citation type="submission" date="2017-03" db="EMBL/GenBank/DDBJ databases">
        <authorList>
            <person name="Afonso C.L."/>
            <person name="Miller P.J."/>
            <person name="Scott M.A."/>
            <person name="Spackman E."/>
            <person name="Goraichik I."/>
            <person name="Dimitrov K.M."/>
            <person name="Suarez D.L."/>
            <person name="Swayne D.E."/>
        </authorList>
    </citation>
    <scope>NUCLEOTIDE SEQUENCE [LARGE SCALE GENOMIC DNA]</scope>
    <source>
        <strain evidence="2">6(3)</strain>
    </source>
</reference>
<evidence type="ECO:0000313" key="1">
    <source>
        <dbReference type="EMBL" id="SMX86320.1"/>
    </source>
</evidence>
<dbReference type="Proteomes" id="UP000234327">
    <property type="component" value="Unassembled WGS sequence"/>
</dbReference>
<name>A0A2H1JFP9_BREAU</name>
<evidence type="ECO:0000313" key="2">
    <source>
        <dbReference type="Proteomes" id="UP000234327"/>
    </source>
</evidence>
<accession>A0A2H1JFP9</accession>
<dbReference type="AlphaFoldDB" id="A0A2H1JFP9"/>
<gene>
    <name evidence="1" type="ORF">BAURA63_02224</name>
</gene>
<dbReference type="EMBL" id="FXYZ01000008">
    <property type="protein sequence ID" value="SMX86320.1"/>
    <property type="molecule type" value="Genomic_DNA"/>
</dbReference>
<protein>
    <submittedName>
        <fullName evidence="1">Uncharacterized protein</fullName>
    </submittedName>
</protein>
<proteinExistence type="predicted"/>